<comment type="caution">
    <text evidence="1">The sequence shown here is derived from an EMBL/GenBank/DDBJ whole genome shotgun (WGS) entry which is preliminary data.</text>
</comment>
<organism evidence="1 2">
    <name type="scientific">Pseudomonas matsuisoli</name>
    <dbReference type="NCBI Taxonomy" id="1515666"/>
    <lineage>
        <taxon>Bacteria</taxon>
        <taxon>Pseudomonadati</taxon>
        <taxon>Pseudomonadota</taxon>
        <taxon>Gammaproteobacteria</taxon>
        <taxon>Pseudomonadales</taxon>
        <taxon>Pseudomonadaceae</taxon>
        <taxon>Pseudomonas</taxon>
    </lineage>
</organism>
<reference evidence="1" key="1">
    <citation type="journal article" date="2014" name="Int. J. Syst. Evol. Microbiol.">
        <title>Complete genome sequence of Corynebacterium casei LMG S-19264T (=DSM 44701T), isolated from a smear-ripened cheese.</title>
        <authorList>
            <consortium name="US DOE Joint Genome Institute (JGI-PGF)"/>
            <person name="Walter F."/>
            <person name="Albersmeier A."/>
            <person name="Kalinowski J."/>
            <person name="Ruckert C."/>
        </authorList>
    </citation>
    <scope>NUCLEOTIDE SEQUENCE</scope>
    <source>
        <strain evidence="1">JCM 30078</strain>
    </source>
</reference>
<dbReference type="EMBL" id="BMPO01000006">
    <property type="protein sequence ID" value="GGK00694.1"/>
    <property type="molecule type" value="Genomic_DNA"/>
</dbReference>
<dbReference type="AlphaFoldDB" id="A0A917PYY6"/>
<name>A0A917PYY6_9PSED</name>
<reference evidence="1" key="2">
    <citation type="submission" date="2020-09" db="EMBL/GenBank/DDBJ databases">
        <authorList>
            <person name="Sun Q."/>
            <person name="Ohkuma M."/>
        </authorList>
    </citation>
    <scope>NUCLEOTIDE SEQUENCE</scope>
    <source>
        <strain evidence="1">JCM 30078</strain>
    </source>
</reference>
<accession>A0A917PYY6</accession>
<keyword evidence="2" id="KW-1185">Reference proteome</keyword>
<proteinExistence type="predicted"/>
<sequence>MFAIAFAAKADGRPAAPTKARRTCEVSDTQGFHCLPRSLCDEVSGGLRLGAANSPYLADLPAIPIKLPQP</sequence>
<evidence type="ECO:0000313" key="1">
    <source>
        <dbReference type="EMBL" id="GGK00694.1"/>
    </source>
</evidence>
<dbReference type="Proteomes" id="UP000635983">
    <property type="component" value="Unassembled WGS sequence"/>
</dbReference>
<gene>
    <name evidence="1" type="ORF">GCM10009304_28170</name>
</gene>
<protein>
    <submittedName>
        <fullName evidence="1">Uncharacterized protein</fullName>
    </submittedName>
</protein>
<evidence type="ECO:0000313" key="2">
    <source>
        <dbReference type="Proteomes" id="UP000635983"/>
    </source>
</evidence>